<sequence length="82" mass="9086">MSVFQAEEVTDTIKVSKALEMAKQGEIAVIVGKDIDLLVLLTAQSRNVKNAFPLKSGKENAATFHAPILKYIAMDEHQEIRM</sequence>
<dbReference type="Proteomes" id="UP001152759">
    <property type="component" value="Chromosome 2"/>
</dbReference>
<protein>
    <submittedName>
        <fullName evidence="1">Uncharacterized protein</fullName>
    </submittedName>
</protein>
<organism evidence="1 2">
    <name type="scientific">Bemisia tabaci</name>
    <name type="common">Sweetpotato whitefly</name>
    <name type="synonym">Aleurodes tabaci</name>
    <dbReference type="NCBI Taxonomy" id="7038"/>
    <lineage>
        <taxon>Eukaryota</taxon>
        <taxon>Metazoa</taxon>
        <taxon>Ecdysozoa</taxon>
        <taxon>Arthropoda</taxon>
        <taxon>Hexapoda</taxon>
        <taxon>Insecta</taxon>
        <taxon>Pterygota</taxon>
        <taxon>Neoptera</taxon>
        <taxon>Paraneoptera</taxon>
        <taxon>Hemiptera</taxon>
        <taxon>Sternorrhyncha</taxon>
        <taxon>Aleyrodoidea</taxon>
        <taxon>Aleyrodidae</taxon>
        <taxon>Aleyrodinae</taxon>
        <taxon>Bemisia</taxon>
    </lineage>
</organism>
<accession>A0A9P0A8A8</accession>
<reference evidence="1" key="1">
    <citation type="submission" date="2021-12" db="EMBL/GenBank/DDBJ databases">
        <authorList>
            <person name="King R."/>
        </authorList>
    </citation>
    <scope>NUCLEOTIDE SEQUENCE</scope>
</reference>
<dbReference type="EMBL" id="OU963863">
    <property type="protein sequence ID" value="CAH0385448.1"/>
    <property type="molecule type" value="Genomic_DNA"/>
</dbReference>
<evidence type="ECO:0000313" key="1">
    <source>
        <dbReference type="EMBL" id="CAH0385448.1"/>
    </source>
</evidence>
<evidence type="ECO:0000313" key="2">
    <source>
        <dbReference type="Proteomes" id="UP001152759"/>
    </source>
</evidence>
<proteinExistence type="predicted"/>
<dbReference type="AlphaFoldDB" id="A0A9P0A8A8"/>
<keyword evidence="2" id="KW-1185">Reference proteome</keyword>
<name>A0A9P0A8A8_BEMTA</name>
<gene>
    <name evidence="1" type="ORF">BEMITA_LOCUS4672</name>
</gene>